<feature type="signal peptide" evidence="2">
    <location>
        <begin position="1"/>
        <end position="18"/>
    </location>
</feature>
<dbReference type="AlphaFoldDB" id="A0A7K0EQW2"/>
<evidence type="ECO:0000256" key="2">
    <source>
        <dbReference type="SAM" id="SignalP"/>
    </source>
</evidence>
<dbReference type="EMBL" id="WJXZ01000014">
    <property type="protein sequence ID" value="MRS64200.1"/>
    <property type="molecule type" value="Genomic_DNA"/>
</dbReference>
<reference evidence="3 4" key="1">
    <citation type="journal article" date="2018" name="Antonie Van Leeuwenhoek">
        <title>Larkinella terrae sp. nov., isolated from soil on Jeju Island, South Korea.</title>
        <authorList>
            <person name="Ten L.N."/>
            <person name="Jeon J."/>
            <person name="Park S.J."/>
            <person name="Park S."/>
            <person name="Lee S.Y."/>
            <person name="Kim M.K."/>
            <person name="Jung H.Y."/>
        </authorList>
    </citation>
    <scope>NUCLEOTIDE SEQUENCE [LARGE SCALE GENOMIC DNA]</scope>
    <source>
        <strain evidence="3 4">KCTC 52001</strain>
    </source>
</reference>
<feature type="chain" id="PRO_5029663763" description="DUF4136 domain-containing protein" evidence="2">
    <location>
        <begin position="19"/>
        <end position="185"/>
    </location>
</feature>
<dbReference type="OrthoDB" id="953639at2"/>
<sequence>MKTLLIASLALTSLAAVAQSNISQVISTNDHTLKIYIEGTLNGKSIDYNRTFDVTGLSKTERNALRDHILDSLGVTPPKAPVAPHPPVAPKPAVDRETSVSARSGGPVLTAQGPDGQMTAVGGKQPYTKEVKFKPESGELFIRYRFKKDGDEFIYERTMNARNKSEKERQRIVESIENEIGLPTN</sequence>
<evidence type="ECO:0000256" key="1">
    <source>
        <dbReference type="SAM" id="MobiDB-lite"/>
    </source>
</evidence>
<evidence type="ECO:0000313" key="3">
    <source>
        <dbReference type="EMBL" id="MRS64200.1"/>
    </source>
</evidence>
<accession>A0A7K0EQW2</accession>
<proteinExistence type="predicted"/>
<gene>
    <name evidence="3" type="ORF">GJJ30_23075</name>
</gene>
<feature type="region of interest" description="Disordered" evidence="1">
    <location>
        <begin position="103"/>
        <end position="122"/>
    </location>
</feature>
<comment type="caution">
    <text evidence="3">The sequence shown here is derived from an EMBL/GenBank/DDBJ whole genome shotgun (WGS) entry which is preliminary data.</text>
</comment>
<evidence type="ECO:0008006" key="5">
    <source>
        <dbReference type="Google" id="ProtNLM"/>
    </source>
</evidence>
<keyword evidence="4" id="KW-1185">Reference proteome</keyword>
<dbReference type="RefSeq" id="WP_154177563.1">
    <property type="nucleotide sequence ID" value="NZ_WJXZ01000014.1"/>
</dbReference>
<keyword evidence="2" id="KW-0732">Signal</keyword>
<evidence type="ECO:0000313" key="4">
    <source>
        <dbReference type="Proteomes" id="UP000441754"/>
    </source>
</evidence>
<organism evidence="3 4">
    <name type="scientific">Larkinella terrae</name>
    <dbReference type="NCBI Taxonomy" id="2025311"/>
    <lineage>
        <taxon>Bacteria</taxon>
        <taxon>Pseudomonadati</taxon>
        <taxon>Bacteroidota</taxon>
        <taxon>Cytophagia</taxon>
        <taxon>Cytophagales</taxon>
        <taxon>Spirosomataceae</taxon>
        <taxon>Larkinella</taxon>
    </lineage>
</organism>
<protein>
    <recommendedName>
        <fullName evidence="5">DUF4136 domain-containing protein</fullName>
    </recommendedName>
</protein>
<dbReference type="Proteomes" id="UP000441754">
    <property type="component" value="Unassembled WGS sequence"/>
</dbReference>
<name>A0A7K0EQW2_9BACT</name>